<gene>
    <name evidence="3" type="ORF">FSA03_00015</name>
    <name evidence="2" type="ORF">FSA06_00015</name>
    <name evidence="4" type="ORF">FSA08_15200</name>
</gene>
<dbReference type="Proteomes" id="UP000319026">
    <property type="component" value="Unassembled WGS sequence"/>
</dbReference>
<dbReference type="EMBL" id="VOHT01000001">
    <property type="protein sequence ID" value="TWV52033.1"/>
    <property type="molecule type" value="Genomic_DNA"/>
</dbReference>
<sequence>MEYIKINPNDHIICVNISKTYDSNERADNYDRARHYWVLSKKRAENANLVFAIVHGIVVAVFQPIRWYKSENPKWSNRYEFEGTELTGSLYIGKCVWNEINPKSQNPVAYINC</sequence>
<evidence type="ECO:0000256" key="1">
    <source>
        <dbReference type="SAM" id="Phobius"/>
    </source>
</evidence>
<evidence type="ECO:0000313" key="7">
    <source>
        <dbReference type="Proteomes" id="UP000319026"/>
    </source>
</evidence>
<protein>
    <submittedName>
        <fullName evidence="4">Uncharacterized protein</fullName>
    </submittedName>
</protein>
<evidence type="ECO:0000313" key="3">
    <source>
        <dbReference type="EMBL" id="TWV52033.1"/>
    </source>
</evidence>
<accession>A0A5C6L4Q5</accession>
<reference evidence="3 7" key="1">
    <citation type="submission" date="2019-07" db="EMBL/GenBank/DDBJ databases">
        <title>Genome Sequencing of Bacteroides fragilis.</title>
        <authorList>
            <person name="Pinto K.M."/>
            <person name="Ruoff K.L."/>
            <person name="Price C.E."/>
            <person name="Valls R.A."/>
            <person name="O'Toole G.A."/>
        </authorList>
    </citation>
    <scope>NUCLEOTIDE SEQUENCE [LARGE SCALE GENOMIC DNA]</scope>
    <source>
        <strain evidence="3 7">AD135F_3B</strain>
    </source>
</reference>
<proteinExistence type="predicted"/>
<dbReference type="Proteomes" id="UP000315444">
    <property type="component" value="Unassembled WGS sequence"/>
</dbReference>
<organism evidence="4 6">
    <name type="scientific">Bacteroides fragilis</name>
    <dbReference type="NCBI Taxonomy" id="817"/>
    <lineage>
        <taxon>Bacteria</taxon>
        <taxon>Pseudomonadati</taxon>
        <taxon>Bacteroidota</taxon>
        <taxon>Bacteroidia</taxon>
        <taxon>Bacteroidales</taxon>
        <taxon>Bacteroidaceae</taxon>
        <taxon>Bacteroides</taxon>
    </lineage>
</organism>
<evidence type="ECO:0000313" key="2">
    <source>
        <dbReference type="EMBL" id="TWV43660.1"/>
    </source>
</evidence>
<dbReference type="EMBL" id="VOHV01000001">
    <property type="protein sequence ID" value="TWV43660.1"/>
    <property type="molecule type" value="Genomic_DNA"/>
</dbReference>
<reference evidence="4 6" key="3">
    <citation type="submission" date="2019-08" db="EMBL/GenBank/DDBJ databases">
        <title>Genome sequencing of Bacteroides fragilis Sample_iSURF_9.</title>
        <authorList>
            <person name="Chandler J.E."/>
            <person name="Ruoff K.L."/>
            <person name="Price C.E."/>
            <person name="Valls R.A."/>
            <person name="O'Toole G.A."/>
        </authorList>
    </citation>
    <scope>NUCLEOTIDE SEQUENCE [LARGE SCALE GENOMIC DNA]</scope>
    <source>
        <strain evidence="4 6">CFPLTA004_1B</strain>
    </source>
</reference>
<evidence type="ECO:0000313" key="4">
    <source>
        <dbReference type="EMBL" id="TWV71706.1"/>
    </source>
</evidence>
<dbReference type="EMBL" id="VOHY01000012">
    <property type="protein sequence ID" value="TWV71706.1"/>
    <property type="molecule type" value="Genomic_DNA"/>
</dbReference>
<evidence type="ECO:0000313" key="5">
    <source>
        <dbReference type="Proteomes" id="UP000315444"/>
    </source>
</evidence>
<name>A0A5C6L4Q5_BACFG</name>
<feature type="transmembrane region" description="Helical" evidence="1">
    <location>
        <begin position="49"/>
        <end position="68"/>
    </location>
</feature>
<keyword evidence="1" id="KW-0472">Membrane</keyword>
<evidence type="ECO:0000313" key="6">
    <source>
        <dbReference type="Proteomes" id="UP000318041"/>
    </source>
</evidence>
<keyword evidence="1" id="KW-1133">Transmembrane helix</keyword>
<dbReference type="AlphaFoldDB" id="A0A5C6L4Q5"/>
<keyword evidence="1" id="KW-0812">Transmembrane</keyword>
<dbReference type="Proteomes" id="UP000318041">
    <property type="component" value="Unassembled WGS sequence"/>
</dbReference>
<reference evidence="2 5" key="2">
    <citation type="submission" date="2019-07" db="EMBL/GenBank/DDBJ databases">
        <title>Genome sequencing of Bacteroides fragilis.</title>
        <authorList>
            <person name="Galasyn E.V."/>
            <person name="Ruoff K.L."/>
            <person name="Price C.E."/>
            <person name="Valls R.A."/>
            <person name="O'Toole G.A."/>
        </authorList>
    </citation>
    <scope>NUCLEOTIDE SEQUENCE [LARGE SCALE GENOMIC DNA]</scope>
    <source>
        <strain evidence="2 5">AD135F_1B</strain>
    </source>
</reference>
<comment type="caution">
    <text evidence="4">The sequence shown here is derived from an EMBL/GenBank/DDBJ whole genome shotgun (WGS) entry which is preliminary data.</text>
</comment>